<feature type="domain" description="HAT C-terminal dimerisation" evidence="1">
    <location>
        <begin position="356"/>
        <end position="414"/>
    </location>
</feature>
<keyword evidence="3" id="KW-1185">Reference proteome</keyword>
<dbReference type="AlphaFoldDB" id="A0AAD6B6A4"/>
<name>A0AAD6B6A4_9TELE</name>
<dbReference type="InterPro" id="IPR012337">
    <property type="entry name" value="RNaseH-like_sf"/>
</dbReference>
<gene>
    <name evidence="2" type="ORF">JOQ06_002657</name>
</gene>
<evidence type="ECO:0000259" key="1">
    <source>
        <dbReference type="Pfam" id="PF05699"/>
    </source>
</evidence>
<accession>A0AAD6B6A4</accession>
<dbReference type="SUPFAM" id="SSF53098">
    <property type="entry name" value="Ribonuclease H-like"/>
    <property type="match status" value="1"/>
</dbReference>
<dbReference type="PANTHER" id="PTHR11697">
    <property type="entry name" value="GENERAL TRANSCRIPTION FACTOR 2-RELATED ZINC FINGER PROTEIN"/>
    <property type="match status" value="1"/>
</dbReference>
<dbReference type="Pfam" id="PF05699">
    <property type="entry name" value="Dimer_Tnp_hAT"/>
    <property type="match status" value="1"/>
</dbReference>
<protein>
    <recommendedName>
        <fullName evidence="1">HAT C-terminal dimerisation domain-containing protein</fullName>
    </recommendedName>
</protein>
<evidence type="ECO:0000313" key="3">
    <source>
        <dbReference type="Proteomes" id="UP001219934"/>
    </source>
</evidence>
<evidence type="ECO:0000313" key="2">
    <source>
        <dbReference type="EMBL" id="KAJ4938030.1"/>
    </source>
</evidence>
<reference evidence="2" key="1">
    <citation type="submission" date="2022-11" db="EMBL/GenBank/DDBJ databases">
        <title>Chromosome-level genome of Pogonophryne albipinna.</title>
        <authorList>
            <person name="Jo E."/>
        </authorList>
    </citation>
    <scope>NUCLEOTIDE SEQUENCE</scope>
    <source>
        <strain evidence="2">SGF0006</strain>
        <tissue evidence="2">Muscle</tissue>
    </source>
</reference>
<dbReference type="InterPro" id="IPR055298">
    <property type="entry name" value="AtLOH3-like"/>
</dbReference>
<dbReference type="PANTHER" id="PTHR11697:SF230">
    <property type="entry name" value="ZINC FINGER, MYM DOMAIN CONTAINING 1"/>
    <property type="match status" value="1"/>
</dbReference>
<comment type="caution">
    <text evidence="2">The sequence shown here is derived from an EMBL/GenBank/DDBJ whole genome shotgun (WGS) entry which is preliminary data.</text>
</comment>
<proteinExistence type="predicted"/>
<dbReference type="EMBL" id="JAPTMU010000009">
    <property type="protein sequence ID" value="KAJ4938030.1"/>
    <property type="molecule type" value="Genomic_DNA"/>
</dbReference>
<dbReference type="GO" id="GO:0046983">
    <property type="term" value="F:protein dimerization activity"/>
    <property type="evidence" value="ECO:0007669"/>
    <property type="project" value="InterPro"/>
</dbReference>
<sequence>MATSKTCDAKSLTELVLSKLRDIGLCTDKVLSQCYDGANVMSGVHGGMQKILQEELKREVPYVHCFNHQLHLVVVHAMSSDSTLENFFSVCNSLYKFFRKSTVAAVYTGEKLKRLLDQRWTGHLATVTVIMKSLEHIVHLLREIEDNQTSAAEVRIESTGILKAITQPSFQFIACMMYQILSLLDPPNTALQAKSTDLYTGVRLVQSALVCVEELRCDSQFDTLWEKFTKDRETIEPLAAAPPKKRGRVMSHLRDYVVDTTVGHRPEGLGEKTECKILYFSTLDSVVGEMTARFGEINNKLVEALCTLHPGSEYFLDANKVRPLFDLTGTEMKEAEFAVARQFLQEEMSQSDKNWTTQDILRRYCEPLAAMPTVLETLKLSLTFGASTATCENSFSTLKNVFSEHRRSMLHKRKACLIQIAVEKDLTKNNNMALDGQWNSWLRTLQVREVLCYWLHADHWRDLGTPALNGLDTLTFP</sequence>
<dbReference type="Proteomes" id="UP001219934">
    <property type="component" value="Unassembled WGS sequence"/>
</dbReference>
<organism evidence="2 3">
    <name type="scientific">Pogonophryne albipinna</name>
    <dbReference type="NCBI Taxonomy" id="1090488"/>
    <lineage>
        <taxon>Eukaryota</taxon>
        <taxon>Metazoa</taxon>
        <taxon>Chordata</taxon>
        <taxon>Craniata</taxon>
        <taxon>Vertebrata</taxon>
        <taxon>Euteleostomi</taxon>
        <taxon>Actinopterygii</taxon>
        <taxon>Neopterygii</taxon>
        <taxon>Teleostei</taxon>
        <taxon>Neoteleostei</taxon>
        <taxon>Acanthomorphata</taxon>
        <taxon>Eupercaria</taxon>
        <taxon>Perciformes</taxon>
        <taxon>Notothenioidei</taxon>
        <taxon>Pogonophryne</taxon>
    </lineage>
</organism>
<dbReference type="InterPro" id="IPR008906">
    <property type="entry name" value="HATC_C_dom"/>
</dbReference>